<keyword evidence="3" id="KW-0813">Transport</keyword>
<reference evidence="10" key="1">
    <citation type="journal article" date="2019" name="Int. J. Syst. Evol. Microbiol.">
        <title>The Global Catalogue of Microorganisms (GCM) 10K type strain sequencing project: providing services to taxonomists for standard genome sequencing and annotation.</title>
        <authorList>
            <consortium name="The Broad Institute Genomics Platform"/>
            <consortium name="The Broad Institute Genome Sequencing Center for Infectious Disease"/>
            <person name="Wu L."/>
            <person name="Ma J."/>
        </authorList>
    </citation>
    <scope>NUCLEOTIDE SEQUENCE [LARGE SCALE GENOMIC DNA]</scope>
    <source>
        <strain evidence="10">CGMCC 4.7106</strain>
    </source>
</reference>
<evidence type="ECO:0000256" key="6">
    <source>
        <dbReference type="ARBA" id="ARBA00022840"/>
    </source>
</evidence>
<dbReference type="InterPro" id="IPR003439">
    <property type="entry name" value="ABC_transporter-like_ATP-bd"/>
</dbReference>
<dbReference type="InterPro" id="IPR027417">
    <property type="entry name" value="P-loop_NTPase"/>
</dbReference>
<dbReference type="SUPFAM" id="SSF52540">
    <property type="entry name" value="P-loop containing nucleoside triphosphate hydrolases"/>
    <property type="match status" value="1"/>
</dbReference>
<keyword evidence="7" id="KW-0472">Membrane</keyword>
<evidence type="ECO:0000256" key="4">
    <source>
        <dbReference type="ARBA" id="ARBA00022475"/>
    </source>
</evidence>
<dbReference type="NCBIfam" id="TIGR01727">
    <property type="entry name" value="oligo_HPY"/>
    <property type="match status" value="1"/>
</dbReference>
<sequence length="326" mass="35915">MSDQYVLEVDRLITSFETERGLLRAVDQVSFKIPYGKTVGIVGESGCGKSVTAMSIVGLLPHPSGKVLGGEIHFKGEDLLHAPAKRMRQVRGGEIGVIFQEPMAALNPVHRIGRQVSEVFRIHKKMSKKDAWDASTEMLQLLKIPAPEKRMMDYPHHLSGGMRQRIVIALALACRPDLVIADEPTTALDVTVQAQILDLLGNLQSDMGMSLMLITHDLGVIAETCDEVVVMYGGRVVESAPVEELFADPLHAYTRALLRSIPTLDTVPKSVLQTIPGTVAGLGEYTHGCRFCQRMGRVTAISRERPKFKEVQPGHWLEICKECSNL</sequence>
<dbReference type="InterPro" id="IPR003593">
    <property type="entry name" value="AAA+_ATPase"/>
</dbReference>
<evidence type="ECO:0000259" key="8">
    <source>
        <dbReference type="PROSITE" id="PS50893"/>
    </source>
</evidence>
<dbReference type="PROSITE" id="PS00211">
    <property type="entry name" value="ABC_TRANSPORTER_1"/>
    <property type="match status" value="1"/>
</dbReference>
<organism evidence="9 10">
    <name type="scientific">Luteolibacter algae</name>
    <dbReference type="NCBI Taxonomy" id="454151"/>
    <lineage>
        <taxon>Bacteria</taxon>
        <taxon>Pseudomonadati</taxon>
        <taxon>Verrucomicrobiota</taxon>
        <taxon>Verrucomicrobiia</taxon>
        <taxon>Verrucomicrobiales</taxon>
        <taxon>Verrucomicrobiaceae</taxon>
        <taxon>Luteolibacter</taxon>
    </lineage>
</organism>
<evidence type="ECO:0000256" key="1">
    <source>
        <dbReference type="ARBA" id="ARBA00004417"/>
    </source>
</evidence>
<evidence type="ECO:0000256" key="7">
    <source>
        <dbReference type="ARBA" id="ARBA00023136"/>
    </source>
</evidence>
<dbReference type="RefSeq" id="WP_386819926.1">
    <property type="nucleotide sequence ID" value="NZ_JBHUIT010000010.1"/>
</dbReference>
<name>A0ABW5D9J8_9BACT</name>
<protein>
    <submittedName>
        <fullName evidence="9">ABC transporter ATP-binding protein</fullName>
    </submittedName>
</protein>
<dbReference type="InterPro" id="IPR017871">
    <property type="entry name" value="ABC_transporter-like_CS"/>
</dbReference>
<keyword evidence="4" id="KW-1003">Cell membrane</keyword>
<proteinExistence type="inferred from homology"/>
<dbReference type="InterPro" id="IPR013563">
    <property type="entry name" value="Oligopep_ABC_C"/>
</dbReference>
<dbReference type="Proteomes" id="UP001597375">
    <property type="component" value="Unassembled WGS sequence"/>
</dbReference>
<keyword evidence="6 9" id="KW-0067">ATP-binding</keyword>
<dbReference type="Pfam" id="PF08352">
    <property type="entry name" value="oligo_HPY"/>
    <property type="match status" value="1"/>
</dbReference>
<evidence type="ECO:0000256" key="2">
    <source>
        <dbReference type="ARBA" id="ARBA00005417"/>
    </source>
</evidence>
<accession>A0ABW5D9J8</accession>
<dbReference type="EMBL" id="JBHUIT010000010">
    <property type="protein sequence ID" value="MFD2256634.1"/>
    <property type="molecule type" value="Genomic_DNA"/>
</dbReference>
<dbReference type="PROSITE" id="PS50893">
    <property type="entry name" value="ABC_TRANSPORTER_2"/>
    <property type="match status" value="1"/>
</dbReference>
<dbReference type="CDD" id="cd03257">
    <property type="entry name" value="ABC_NikE_OppD_transporters"/>
    <property type="match status" value="1"/>
</dbReference>
<evidence type="ECO:0000313" key="10">
    <source>
        <dbReference type="Proteomes" id="UP001597375"/>
    </source>
</evidence>
<dbReference type="PANTHER" id="PTHR43297:SF2">
    <property type="entry name" value="DIPEPTIDE TRANSPORT ATP-BINDING PROTEIN DPPD"/>
    <property type="match status" value="1"/>
</dbReference>
<comment type="caution">
    <text evidence="9">The sequence shown here is derived from an EMBL/GenBank/DDBJ whole genome shotgun (WGS) entry which is preliminary data.</text>
</comment>
<evidence type="ECO:0000256" key="5">
    <source>
        <dbReference type="ARBA" id="ARBA00022741"/>
    </source>
</evidence>
<gene>
    <name evidence="9" type="ORF">ACFSSA_08100</name>
</gene>
<dbReference type="Gene3D" id="3.40.50.300">
    <property type="entry name" value="P-loop containing nucleotide triphosphate hydrolases"/>
    <property type="match status" value="1"/>
</dbReference>
<keyword evidence="5" id="KW-0547">Nucleotide-binding</keyword>
<evidence type="ECO:0000256" key="3">
    <source>
        <dbReference type="ARBA" id="ARBA00022448"/>
    </source>
</evidence>
<evidence type="ECO:0000313" key="9">
    <source>
        <dbReference type="EMBL" id="MFD2256634.1"/>
    </source>
</evidence>
<dbReference type="InterPro" id="IPR050388">
    <property type="entry name" value="ABC_Ni/Peptide_Import"/>
</dbReference>
<dbReference type="SMART" id="SM00382">
    <property type="entry name" value="AAA"/>
    <property type="match status" value="1"/>
</dbReference>
<keyword evidence="10" id="KW-1185">Reference proteome</keyword>
<feature type="domain" description="ABC transporter" evidence="8">
    <location>
        <begin position="7"/>
        <end position="258"/>
    </location>
</feature>
<dbReference type="PANTHER" id="PTHR43297">
    <property type="entry name" value="OLIGOPEPTIDE TRANSPORT ATP-BINDING PROTEIN APPD"/>
    <property type="match status" value="1"/>
</dbReference>
<dbReference type="Pfam" id="PF00005">
    <property type="entry name" value="ABC_tran"/>
    <property type="match status" value="1"/>
</dbReference>
<comment type="subcellular location">
    <subcellularLocation>
        <location evidence="1">Cell inner membrane</location>
        <topology evidence="1">Peripheral membrane protein</topology>
    </subcellularLocation>
</comment>
<comment type="similarity">
    <text evidence="2">Belongs to the ABC transporter superfamily.</text>
</comment>
<dbReference type="GO" id="GO:0005524">
    <property type="term" value="F:ATP binding"/>
    <property type="evidence" value="ECO:0007669"/>
    <property type="project" value="UniProtKB-KW"/>
</dbReference>